<keyword evidence="5" id="KW-0460">Magnesium</keyword>
<evidence type="ECO:0000313" key="8">
    <source>
        <dbReference type="EnsemblFungi" id="MVLG_03910T0"/>
    </source>
</evidence>
<evidence type="ECO:0008006" key="10">
    <source>
        <dbReference type="Google" id="ProtNLM"/>
    </source>
</evidence>
<dbReference type="Gene3D" id="3.40.50.300">
    <property type="entry name" value="P-loop containing nucleotide triphosphate hydrolases"/>
    <property type="match status" value="1"/>
</dbReference>
<dbReference type="InParanoid" id="U5H9M1"/>
<dbReference type="PANTHER" id="PTHR45909">
    <property type="entry name" value="ADP-RIBOSYLATION FACTOR-RELATED PROTEIN 1"/>
    <property type="match status" value="1"/>
</dbReference>
<dbReference type="GO" id="GO:0043001">
    <property type="term" value="P:Golgi to plasma membrane protein transport"/>
    <property type="evidence" value="ECO:0007669"/>
    <property type="project" value="TreeGrafter"/>
</dbReference>
<dbReference type="InterPro" id="IPR006689">
    <property type="entry name" value="Small_GTPase_ARF/SAR"/>
</dbReference>
<dbReference type="GO" id="GO:0034067">
    <property type="term" value="P:protein localization to Golgi apparatus"/>
    <property type="evidence" value="ECO:0007669"/>
    <property type="project" value="TreeGrafter"/>
</dbReference>
<evidence type="ECO:0000256" key="5">
    <source>
        <dbReference type="PIRSR" id="PIRSR606689-2"/>
    </source>
</evidence>
<dbReference type="EMBL" id="AEIJ01000383">
    <property type="status" value="NOT_ANNOTATED_CDS"/>
    <property type="molecule type" value="Genomic_DNA"/>
</dbReference>
<dbReference type="InterPro" id="IPR005225">
    <property type="entry name" value="Small_GTP-bd"/>
</dbReference>
<dbReference type="EnsemblFungi" id="MVLG_03910T0">
    <property type="protein sequence ID" value="MVLG_03910T0"/>
    <property type="gene ID" value="MVLG_03910"/>
</dbReference>
<dbReference type="EMBL" id="GL541682">
    <property type="protein sequence ID" value="KDE05676.1"/>
    <property type="molecule type" value="Genomic_DNA"/>
</dbReference>
<comment type="similarity">
    <text evidence="1 6">Belongs to the small GTPase superfamily. Arf family.</text>
</comment>
<dbReference type="PANTHER" id="PTHR45909:SF1">
    <property type="entry name" value="ADP-RIBOSYLATION FACTOR-RELATED PROTEIN 1"/>
    <property type="match status" value="1"/>
</dbReference>
<dbReference type="InterPro" id="IPR027417">
    <property type="entry name" value="P-loop_NTPase"/>
</dbReference>
<name>U5H9M1_USTV1</name>
<dbReference type="SMART" id="SM00178">
    <property type="entry name" value="SAR"/>
    <property type="match status" value="1"/>
</dbReference>
<reference evidence="9" key="1">
    <citation type="submission" date="2010-11" db="EMBL/GenBank/DDBJ databases">
        <title>The genome sequence of Microbotryum violaceum strain p1A1 Lamole.</title>
        <authorList>
            <person name="Cuomo C."/>
            <person name="Perlin M."/>
            <person name="Young S.K."/>
            <person name="Zeng Q."/>
            <person name="Gargeya S."/>
            <person name="Alvarado L."/>
            <person name="Berlin A."/>
            <person name="Chapman S.B."/>
            <person name="Chen Z."/>
            <person name="Freedman E."/>
            <person name="Gellesch M."/>
            <person name="Goldberg J."/>
            <person name="Griggs A."/>
            <person name="Gujja S."/>
            <person name="Heilman E."/>
            <person name="Heiman D."/>
            <person name="Howarth C."/>
            <person name="Mehta T."/>
            <person name="Neiman D."/>
            <person name="Pearson M."/>
            <person name="Roberts A."/>
            <person name="Saif S."/>
            <person name="Shea T."/>
            <person name="Shenoy N."/>
            <person name="Sisk P."/>
            <person name="Stolte C."/>
            <person name="Sykes S."/>
            <person name="White J."/>
            <person name="Yandava C."/>
            <person name="Haas B."/>
            <person name="Nusbaum C."/>
            <person name="Birren B."/>
        </authorList>
    </citation>
    <scope>NUCLEOTIDE SEQUENCE [LARGE SCALE GENOMIC DNA]</scope>
    <source>
        <strain evidence="9">p1A1 Lamole</strain>
    </source>
</reference>
<organism evidence="7">
    <name type="scientific">Microbotryum lychnidis-dioicae (strain p1A1 Lamole / MvSl-1064)</name>
    <name type="common">Anther smut fungus</name>
    <dbReference type="NCBI Taxonomy" id="683840"/>
    <lineage>
        <taxon>Eukaryota</taxon>
        <taxon>Fungi</taxon>
        <taxon>Dikarya</taxon>
        <taxon>Basidiomycota</taxon>
        <taxon>Pucciniomycotina</taxon>
        <taxon>Microbotryomycetes</taxon>
        <taxon>Microbotryales</taxon>
        <taxon>Microbotryaceae</taxon>
        <taxon>Microbotryum</taxon>
    </lineage>
</organism>
<dbReference type="SUPFAM" id="SSF52540">
    <property type="entry name" value="P-loop containing nucleoside triphosphate hydrolases"/>
    <property type="match status" value="1"/>
</dbReference>
<evidence type="ECO:0000256" key="3">
    <source>
        <dbReference type="ARBA" id="ARBA00023134"/>
    </source>
</evidence>
<dbReference type="InterPro" id="IPR024156">
    <property type="entry name" value="Small_GTPase_ARF"/>
</dbReference>
<reference evidence="8" key="4">
    <citation type="submission" date="2015-06" db="UniProtKB">
        <authorList>
            <consortium name="EnsemblFungi"/>
        </authorList>
    </citation>
    <scope>IDENTIFICATION</scope>
</reference>
<keyword evidence="3 4" id="KW-0342">GTP-binding</keyword>
<dbReference type="HOGENOM" id="CLU_040729_7_3_1"/>
<dbReference type="OrthoDB" id="414781at2759"/>
<sequence>MYRLLSGLIAHASKKEEFSVLIMGLDNAGKTTFLEKIKSLFNETPDVDPASIAPTIGQNIGRITLSSSVLQFWDLGGQRDIRSLWPKYYSECHAVCFVIDSTDQDRIEECWNVFETIVSDRRVDGVPTLVLANKQDAQGAMQVEDIKQMFNKLIVGKLNVSEGAVMPISALRGDGIREAVQWLFVRVQNSRQMANSKTRS</sequence>
<dbReference type="PRINTS" id="PR00328">
    <property type="entry name" value="SAR1GTPBP"/>
</dbReference>
<dbReference type="Proteomes" id="UP000017200">
    <property type="component" value="Unassembled WGS sequence"/>
</dbReference>
<dbReference type="STRING" id="683840.U5H9M1"/>
<feature type="binding site" evidence="5">
    <location>
        <position position="55"/>
    </location>
    <ligand>
        <name>Mg(2+)</name>
        <dbReference type="ChEBI" id="CHEBI:18420"/>
    </ligand>
</feature>
<feature type="binding site" evidence="4">
    <location>
        <position position="77"/>
    </location>
    <ligand>
        <name>GTP</name>
        <dbReference type="ChEBI" id="CHEBI:37565"/>
    </ligand>
</feature>
<evidence type="ECO:0000256" key="4">
    <source>
        <dbReference type="PIRSR" id="PIRSR606689-1"/>
    </source>
</evidence>
<dbReference type="GO" id="GO:0005794">
    <property type="term" value="C:Golgi apparatus"/>
    <property type="evidence" value="ECO:0007669"/>
    <property type="project" value="TreeGrafter"/>
</dbReference>
<feature type="binding site" evidence="4">
    <location>
        <begin position="24"/>
        <end position="31"/>
    </location>
    <ligand>
        <name>GTP</name>
        <dbReference type="ChEBI" id="CHEBI:37565"/>
    </ligand>
</feature>
<keyword evidence="2 4" id="KW-0547">Nucleotide-binding</keyword>
<keyword evidence="9" id="KW-1185">Reference proteome</keyword>
<dbReference type="PROSITE" id="PS51419">
    <property type="entry name" value="RAB"/>
    <property type="match status" value="1"/>
</dbReference>
<evidence type="ECO:0000256" key="1">
    <source>
        <dbReference type="ARBA" id="ARBA00010290"/>
    </source>
</evidence>
<dbReference type="OMA" id="HGFYKYM"/>
<dbReference type="GO" id="GO:0003924">
    <property type="term" value="F:GTPase activity"/>
    <property type="evidence" value="ECO:0007669"/>
    <property type="project" value="InterPro"/>
</dbReference>
<dbReference type="NCBIfam" id="TIGR00231">
    <property type="entry name" value="small_GTP"/>
    <property type="match status" value="1"/>
</dbReference>
<protein>
    <recommendedName>
        <fullName evidence="10">ADP-ribosylation factor-like protein 3</fullName>
    </recommendedName>
</protein>
<dbReference type="AlphaFoldDB" id="U5H9M1"/>
<dbReference type="GO" id="GO:0005525">
    <property type="term" value="F:GTP binding"/>
    <property type="evidence" value="ECO:0007669"/>
    <property type="project" value="UniProtKB-KW"/>
</dbReference>
<dbReference type="FunFam" id="3.40.50.300:FF:001166">
    <property type="entry name" value="ADP-ribosylation factor D"/>
    <property type="match status" value="1"/>
</dbReference>
<feature type="binding site" evidence="4">
    <location>
        <begin position="133"/>
        <end position="136"/>
    </location>
    <ligand>
        <name>GTP</name>
        <dbReference type="ChEBI" id="CHEBI:37565"/>
    </ligand>
</feature>
<dbReference type="GO" id="GO:0046872">
    <property type="term" value="F:metal ion binding"/>
    <property type="evidence" value="ECO:0007669"/>
    <property type="project" value="UniProtKB-KW"/>
</dbReference>
<reference evidence="7" key="2">
    <citation type="submission" date="2010-11" db="EMBL/GenBank/DDBJ databases">
        <authorList>
            <consortium name="The Broad Institute Genome Sequencing Platform"/>
            <person name="Earl A."/>
            <person name="Ward D."/>
            <person name="Feldgarden M."/>
            <person name="Gevers D."/>
            <person name="Butler R."/>
            <person name="Young S.K."/>
            <person name="Zeng Q."/>
            <person name="Gargeya S."/>
            <person name="Fitzgerald M."/>
            <person name="Haas B."/>
            <person name="Abouelleil A."/>
            <person name="Alvarado L."/>
            <person name="Arachchi H.M."/>
            <person name="Berlin A."/>
            <person name="Brown A."/>
            <person name="Chapman S.B."/>
            <person name="Chen Z."/>
            <person name="Dunbar C."/>
            <person name="Freedman E."/>
            <person name="Gearin G."/>
            <person name="Gellesch M."/>
            <person name="Goldberg J."/>
            <person name="Griggs A."/>
            <person name="Gujja S."/>
            <person name="Heilman E."/>
            <person name="Heiman D."/>
            <person name="Howarth C."/>
            <person name="Larson L."/>
            <person name="Lui A."/>
            <person name="MacDonald P.J.P."/>
            <person name="Mehta T."/>
            <person name="Montmayeur A."/>
            <person name="Murphy C."/>
            <person name="Neiman D."/>
            <person name="Pearson M."/>
            <person name="Priest M."/>
            <person name="Roberts A."/>
            <person name="Saif S."/>
            <person name="Shea T."/>
            <person name="Shenoy N."/>
            <person name="Sisk P."/>
            <person name="Stolte C."/>
            <person name="Sykes S."/>
            <person name="White J."/>
            <person name="Yandava C."/>
            <person name="Wortman J."/>
            <person name="Nusbaum C."/>
            <person name="Birren B."/>
        </authorList>
    </citation>
    <scope>NUCLEOTIDE SEQUENCE</scope>
    <source>
        <strain evidence="7">P1A1 Lamole</strain>
    </source>
</reference>
<proteinExistence type="inferred from homology"/>
<dbReference type="Pfam" id="PF00025">
    <property type="entry name" value="Arf"/>
    <property type="match status" value="1"/>
</dbReference>
<dbReference type="GO" id="GO:0006886">
    <property type="term" value="P:intracellular protein transport"/>
    <property type="evidence" value="ECO:0007669"/>
    <property type="project" value="TreeGrafter"/>
</dbReference>
<keyword evidence="5" id="KW-0479">Metal-binding</keyword>
<reference evidence="7 9" key="3">
    <citation type="journal article" date="2015" name="BMC Genomics">
        <title>Sex and parasites: genomic and transcriptomic analysis of Microbotryum lychnidis-dioicae, the biotrophic and plant-castrating anther smut fungus.</title>
        <authorList>
            <person name="Perlin M.H."/>
            <person name="Amselem J."/>
            <person name="Fontanillas E."/>
            <person name="Toh S.S."/>
            <person name="Chen Z."/>
            <person name="Goldberg J."/>
            <person name="Duplessis S."/>
            <person name="Henrissat B."/>
            <person name="Young S."/>
            <person name="Zeng Q."/>
            <person name="Aguileta G."/>
            <person name="Petit E."/>
            <person name="Badouin H."/>
            <person name="Andrews J."/>
            <person name="Razeeq D."/>
            <person name="Gabaldon T."/>
            <person name="Quesneville H."/>
            <person name="Giraud T."/>
            <person name="Hood M.E."/>
            <person name="Schultz D.J."/>
            <person name="Cuomo C.A."/>
        </authorList>
    </citation>
    <scope>NUCLEOTIDE SEQUENCE [LARGE SCALE GENOMIC DNA]</scope>
    <source>
        <strain evidence="9">p1A1 Lamole</strain>
        <strain evidence="7">P1A1 Lamole</strain>
    </source>
</reference>
<gene>
    <name evidence="7" type="ORF">MVLG_03910</name>
</gene>
<evidence type="ECO:0000256" key="2">
    <source>
        <dbReference type="ARBA" id="ARBA00022741"/>
    </source>
</evidence>
<accession>U5H9M1</accession>
<dbReference type="SMART" id="SM00177">
    <property type="entry name" value="ARF"/>
    <property type="match status" value="1"/>
</dbReference>
<evidence type="ECO:0000256" key="6">
    <source>
        <dbReference type="RuleBase" id="RU003925"/>
    </source>
</evidence>
<dbReference type="PROSITE" id="PS51417">
    <property type="entry name" value="ARF"/>
    <property type="match status" value="1"/>
</dbReference>
<evidence type="ECO:0000313" key="7">
    <source>
        <dbReference type="EMBL" id="KDE05676.1"/>
    </source>
</evidence>
<evidence type="ECO:0000313" key="9">
    <source>
        <dbReference type="Proteomes" id="UP000017200"/>
    </source>
</evidence>
<feature type="binding site" evidence="5">
    <location>
        <position position="31"/>
    </location>
    <ligand>
        <name>Mg(2+)</name>
        <dbReference type="ChEBI" id="CHEBI:18420"/>
    </ligand>
</feature>